<keyword evidence="5" id="KW-0804">Transcription</keyword>
<dbReference type="OrthoDB" id="2447880at2759"/>
<evidence type="ECO:0000256" key="1">
    <source>
        <dbReference type="ARBA" id="ARBA00001947"/>
    </source>
</evidence>
<dbReference type="RefSeq" id="XP_016592639.1">
    <property type="nucleotide sequence ID" value="XM_016733098.1"/>
</dbReference>
<dbReference type="Gene3D" id="3.40.10.10">
    <property type="entry name" value="DNA Methylphosphotriester Repair Domain"/>
    <property type="match status" value="1"/>
</dbReference>
<evidence type="ECO:0000256" key="4">
    <source>
        <dbReference type="ARBA" id="ARBA00023159"/>
    </source>
</evidence>
<keyword evidence="2" id="KW-0808">Transferase</keyword>
<dbReference type="GO" id="GO:0032259">
    <property type="term" value="P:methylation"/>
    <property type="evidence" value="ECO:0007669"/>
    <property type="project" value="UniProtKB-KW"/>
</dbReference>
<evidence type="ECO:0000259" key="8">
    <source>
        <dbReference type="Pfam" id="PF02805"/>
    </source>
</evidence>
<dbReference type="InterPro" id="IPR009057">
    <property type="entry name" value="Homeodomain-like_sf"/>
</dbReference>
<organism evidence="9 10">
    <name type="scientific">Sporothrix schenckii 1099-18</name>
    <dbReference type="NCBI Taxonomy" id="1397361"/>
    <lineage>
        <taxon>Eukaryota</taxon>
        <taxon>Fungi</taxon>
        <taxon>Dikarya</taxon>
        <taxon>Ascomycota</taxon>
        <taxon>Pezizomycotina</taxon>
        <taxon>Sordariomycetes</taxon>
        <taxon>Sordariomycetidae</taxon>
        <taxon>Ophiostomatales</taxon>
        <taxon>Ophiostomataceae</taxon>
        <taxon>Sporothrix</taxon>
    </lineage>
</organism>
<dbReference type="InterPro" id="IPR018060">
    <property type="entry name" value="HTH_AraC"/>
</dbReference>
<evidence type="ECO:0000313" key="9">
    <source>
        <dbReference type="EMBL" id="KJR89963.1"/>
    </source>
</evidence>
<comment type="cofactor">
    <cofactor evidence="1">
        <name>Zn(2+)</name>
        <dbReference type="ChEBI" id="CHEBI:29105"/>
    </cofactor>
</comment>
<gene>
    <name evidence="9" type="ORF">SPSK_06392</name>
</gene>
<dbReference type="AlphaFoldDB" id="A0A0F2MJU7"/>
<feature type="domain" description="Ada DNA repair metal-binding" evidence="8">
    <location>
        <begin position="9"/>
        <end position="71"/>
    </location>
</feature>
<feature type="domain" description="HTH araC/xylS-type" evidence="7">
    <location>
        <begin position="118"/>
        <end position="147"/>
    </location>
</feature>
<dbReference type="GO" id="GO:0008270">
    <property type="term" value="F:zinc ion binding"/>
    <property type="evidence" value="ECO:0007669"/>
    <property type="project" value="InterPro"/>
</dbReference>
<dbReference type="GO" id="GO:0003700">
    <property type="term" value="F:DNA-binding transcription factor activity"/>
    <property type="evidence" value="ECO:0007669"/>
    <property type="project" value="InterPro"/>
</dbReference>
<dbReference type="SUPFAM" id="SSF46689">
    <property type="entry name" value="Homeodomain-like"/>
    <property type="match status" value="1"/>
</dbReference>
<accession>A0A0F2MJU7</accession>
<dbReference type="SUPFAM" id="SSF57884">
    <property type="entry name" value="Ada DNA repair protein, N-terminal domain (N-Ada 10)"/>
    <property type="match status" value="1"/>
</dbReference>
<reference evidence="9 10" key="2">
    <citation type="journal article" date="2015" name="Eukaryot. Cell">
        <title>Asexual propagation of a virulent clone complex in a human and feline outbreak of sporotrichosis.</title>
        <authorList>
            <person name="Teixeira Mde M."/>
            <person name="Rodrigues A.M."/>
            <person name="Tsui C.K."/>
            <person name="de Almeida L.G."/>
            <person name="Van Diepeningen A.D."/>
            <person name="van den Ende B.G."/>
            <person name="Fernandes G.F."/>
            <person name="Kano R."/>
            <person name="Hamelin R.C."/>
            <person name="Lopes-Bezerra L.M."/>
            <person name="Vasconcelos A.T."/>
            <person name="de Hoog S."/>
            <person name="de Camargo Z.P."/>
            <person name="Felipe M.S."/>
        </authorList>
    </citation>
    <scope>NUCLEOTIDE SEQUENCE [LARGE SCALE GENOMIC DNA]</scope>
    <source>
        <strain evidence="9 10">1099-18</strain>
    </source>
</reference>
<sequence length="386" mass="39941">MAYLTDDDKWRAVTARDAAADGLFVYGVRTTRIYCRPNCKARLARRANVRYYATPHTAEAAGYRACKRCKPRTEGGMPEDEAVARIRALVGRQHTAGGAGGGTGVCAGPAAALASPSMLASQARVSRWHFHRKFKEVTGQTPRAYLKQRERERKAREAAAADQNQNPIEAAGIAVAPHLNVDAPADVTSTASFTATTTPSTDSDDLFELAAADGTPLSMAMPDLAVLFPDVASHLHSPGPVSLDAFPSLGAGNISNISNTSNTSNTSSASGSPLNGVDWDAVDMDALYASSSMDPLFIDPALWGDLGSGASGAPGSLGGKSMVGSSSSGGGVYGGLPGYYMDGSLFEAVPMAATAATAPASTTATTYGTIHDIHDPLHGTIPFMGA</sequence>
<dbReference type="Gene3D" id="1.10.10.60">
    <property type="entry name" value="Homeodomain-like"/>
    <property type="match status" value="1"/>
</dbReference>
<evidence type="ECO:0000256" key="6">
    <source>
        <dbReference type="SAM" id="MobiDB-lite"/>
    </source>
</evidence>
<dbReference type="EMBL" id="AXCR01000001">
    <property type="protein sequence ID" value="KJR89963.1"/>
    <property type="molecule type" value="Genomic_DNA"/>
</dbReference>
<dbReference type="VEuPathDB" id="FungiDB:SPSK_06392"/>
<feature type="compositionally biased region" description="Basic and acidic residues" evidence="6">
    <location>
        <begin position="147"/>
        <end position="159"/>
    </location>
</feature>
<evidence type="ECO:0000256" key="2">
    <source>
        <dbReference type="ARBA" id="ARBA00022603"/>
    </source>
</evidence>
<dbReference type="GO" id="GO:0043565">
    <property type="term" value="F:sequence-specific DNA binding"/>
    <property type="evidence" value="ECO:0007669"/>
    <property type="project" value="InterPro"/>
</dbReference>
<dbReference type="GO" id="GO:0008168">
    <property type="term" value="F:methyltransferase activity"/>
    <property type="evidence" value="ECO:0007669"/>
    <property type="project" value="UniProtKB-KW"/>
</dbReference>
<dbReference type="Pfam" id="PF02805">
    <property type="entry name" value="Ada_Zn_binding"/>
    <property type="match status" value="1"/>
</dbReference>
<keyword evidence="3" id="KW-0805">Transcription regulation</keyword>
<evidence type="ECO:0000259" key="7">
    <source>
        <dbReference type="Pfam" id="PF00165"/>
    </source>
</evidence>
<keyword evidence="2" id="KW-0489">Methyltransferase</keyword>
<dbReference type="InterPro" id="IPR004026">
    <property type="entry name" value="Ada_DNA_repair_Zn-bd"/>
</dbReference>
<comment type="caution">
    <text evidence="9">The sequence shown here is derived from an EMBL/GenBank/DDBJ whole genome shotgun (WGS) entry which is preliminary data.</text>
</comment>
<dbReference type="GO" id="GO:0006281">
    <property type="term" value="P:DNA repair"/>
    <property type="evidence" value="ECO:0007669"/>
    <property type="project" value="InterPro"/>
</dbReference>
<proteinExistence type="predicted"/>
<name>A0A0F2MJU7_SPOSC</name>
<dbReference type="Pfam" id="PF00165">
    <property type="entry name" value="HTH_AraC"/>
    <property type="match status" value="1"/>
</dbReference>
<dbReference type="Proteomes" id="UP000033710">
    <property type="component" value="Unassembled WGS sequence"/>
</dbReference>
<feature type="region of interest" description="Disordered" evidence="6">
    <location>
        <begin position="139"/>
        <end position="165"/>
    </location>
</feature>
<evidence type="ECO:0000256" key="5">
    <source>
        <dbReference type="ARBA" id="ARBA00023163"/>
    </source>
</evidence>
<dbReference type="KEGG" id="ssck:SPSK_06392"/>
<dbReference type="GeneID" id="27668375"/>
<keyword evidence="4" id="KW-0010">Activator</keyword>
<evidence type="ECO:0000313" key="10">
    <source>
        <dbReference type="Proteomes" id="UP000033710"/>
    </source>
</evidence>
<reference evidence="9 10" key="1">
    <citation type="journal article" date="2014" name="BMC Genomics">
        <title>Comparative genomics of the major fungal agents of human and animal Sporotrichosis: Sporothrix schenckii and Sporothrix brasiliensis.</title>
        <authorList>
            <person name="Teixeira M.M."/>
            <person name="de Almeida L.G."/>
            <person name="Kubitschek-Barreira P."/>
            <person name="Alves F.L."/>
            <person name="Kioshima E.S."/>
            <person name="Abadio A.K."/>
            <person name="Fernandes L."/>
            <person name="Derengowski L.S."/>
            <person name="Ferreira K.S."/>
            <person name="Souza R.C."/>
            <person name="Ruiz J.C."/>
            <person name="de Andrade N.C."/>
            <person name="Paes H.C."/>
            <person name="Nicola A.M."/>
            <person name="Albuquerque P."/>
            <person name="Gerber A.L."/>
            <person name="Martins V.P."/>
            <person name="Peconick L.D."/>
            <person name="Neto A.V."/>
            <person name="Chaucanez C.B."/>
            <person name="Silva P.A."/>
            <person name="Cunha O.L."/>
            <person name="de Oliveira F.F."/>
            <person name="dos Santos T.C."/>
            <person name="Barros A.L."/>
            <person name="Soares M.A."/>
            <person name="de Oliveira L.M."/>
            <person name="Marini M.M."/>
            <person name="Villalobos-Duno H."/>
            <person name="Cunha M.M."/>
            <person name="de Hoog S."/>
            <person name="da Silveira J.F."/>
            <person name="Henrissat B."/>
            <person name="Nino-Vega G.A."/>
            <person name="Cisalpino P.S."/>
            <person name="Mora-Montes H.M."/>
            <person name="Almeida S.R."/>
            <person name="Stajich J.E."/>
            <person name="Lopes-Bezerra L.M."/>
            <person name="Vasconcelos A.T."/>
            <person name="Felipe M.S."/>
        </authorList>
    </citation>
    <scope>NUCLEOTIDE SEQUENCE [LARGE SCALE GENOMIC DNA]</scope>
    <source>
        <strain evidence="9 10">1099-18</strain>
    </source>
</reference>
<dbReference type="InterPro" id="IPR035451">
    <property type="entry name" value="Ada-like_dom_sf"/>
</dbReference>
<protein>
    <submittedName>
        <fullName evidence="9">Uncharacterized protein</fullName>
    </submittedName>
</protein>
<evidence type="ECO:0000256" key="3">
    <source>
        <dbReference type="ARBA" id="ARBA00023015"/>
    </source>
</evidence>